<dbReference type="SUPFAM" id="SSF54862">
    <property type="entry name" value="4Fe-4S ferredoxins"/>
    <property type="match status" value="1"/>
</dbReference>
<dbReference type="Proteomes" id="UP000310353">
    <property type="component" value="Unassembled WGS sequence"/>
</dbReference>
<dbReference type="GO" id="GO:0046872">
    <property type="term" value="F:metal ion binding"/>
    <property type="evidence" value="ECO:0007669"/>
    <property type="project" value="UniProtKB-KW"/>
</dbReference>
<dbReference type="PANTHER" id="PTHR42859">
    <property type="entry name" value="OXIDOREDUCTASE"/>
    <property type="match status" value="1"/>
</dbReference>
<proteinExistence type="predicted"/>
<feature type="domain" description="4Fe-4S ferredoxin-type" evidence="8">
    <location>
        <begin position="169"/>
        <end position="200"/>
    </location>
</feature>
<evidence type="ECO:0000256" key="5">
    <source>
        <dbReference type="ARBA" id="ARBA00022982"/>
    </source>
</evidence>
<dbReference type="InterPro" id="IPR017900">
    <property type="entry name" value="4Fe4S_Fe_S_CS"/>
</dbReference>
<dbReference type="NCBIfam" id="TIGR00397">
    <property type="entry name" value="mauM_napG"/>
    <property type="match status" value="1"/>
</dbReference>
<dbReference type="PROSITE" id="PS51379">
    <property type="entry name" value="4FE4S_FER_2"/>
    <property type="match status" value="2"/>
</dbReference>
<keyword evidence="1" id="KW-0813">Transport</keyword>
<keyword evidence="6" id="KW-0408">Iron</keyword>
<evidence type="ECO:0000313" key="10">
    <source>
        <dbReference type="Proteomes" id="UP000310353"/>
    </source>
</evidence>
<dbReference type="EMBL" id="NXMA01000001">
    <property type="protein sequence ID" value="TKX33200.1"/>
    <property type="molecule type" value="Genomic_DNA"/>
</dbReference>
<dbReference type="GO" id="GO:0051539">
    <property type="term" value="F:4 iron, 4 sulfur cluster binding"/>
    <property type="evidence" value="ECO:0007669"/>
    <property type="project" value="UniProtKB-KW"/>
</dbReference>
<evidence type="ECO:0000256" key="7">
    <source>
        <dbReference type="ARBA" id="ARBA00023014"/>
    </source>
</evidence>
<keyword evidence="5" id="KW-0249">Electron transport</keyword>
<protein>
    <submittedName>
        <fullName evidence="9">Ferredoxin-type protein NapG</fullName>
    </submittedName>
</protein>
<dbReference type="InterPro" id="IPR017896">
    <property type="entry name" value="4Fe4S_Fe-S-bd"/>
</dbReference>
<dbReference type="NCBIfam" id="NF007012">
    <property type="entry name" value="PRK09476.1"/>
    <property type="match status" value="1"/>
</dbReference>
<feature type="domain" description="4Fe-4S ferredoxin-type" evidence="8">
    <location>
        <begin position="43"/>
        <end position="72"/>
    </location>
</feature>
<dbReference type="Gene3D" id="3.30.70.20">
    <property type="match status" value="2"/>
</dbReference>
<evidence type="ECO:0000256" key="3">
    <source>
        <dbReference type="ARBA" id="ARBA00022723"/>
    </source>
</evidence>
<sequence length="247" mass="27492">MKDRREFFGSIFKGLCLCTAGGFLANLALKANDSYALRPPGAEDQERFLSKCIRCGLCVKACPWDTLKLASLLDSPKTGTPFFKAREIPCYLCKDIPCIKECPTDALDKKHLEQGIESLKMGIAVVDSSTCISFWGLQCDACQRACPLIDRALKLEYKRNERTAKHAFLVPVVDNEVCVGCGICELACVTEEPAIRVLPREYVLGKASAHYVKGWDKNDEDRIKQADTSKHFNAKKAQDYLNNGDDL</sequence>
<comment type="caution">
    <text evidence="9">The sequence shown here is derived from an EMBL/GenBank/DDBJ whole genome shotgun (WGS) entry which is preliminary data.</text>
</comment>
<keyword evidence="10" id="KW-1185">Reference proteome</keyword>
<keyword evidence="4" id="KW-0677">Repeat</keyword>
<evidence type="ECO:0000256" key="4">
    <source>
        <dbReference type="ARBA" id="ARBA00022737"/>
    </source>
</evidence>
<keyword evidence="2" id="KW-0004">4Fe-4S</keyword>
<dbReference type="InterPro" id="IPR050294">
    <property type="entry name" value="RnfB_subfamily"/>
</dbReference>
<dbReference type="InterPro" id="IPR004494">
    <property type="entry name" value="MauM_NapG"/>
</dbReference>
<keyword evidence="7" id="KW-0411">Iron-sulfur</keyword>
<dbReference type="OrthoDB" id="9808559at2"/>
<evidence type="ECO:0000313" key="9">
    <source>
        <dbReference type="EMBL" id="TKX33200.1"/>
    </source>
</evidence>
<dbReference type="PANTHER" id="PTHR42859:SF10">
    <property type="entry name" value="DIMETHYLSULFOXIDE REDUCTASE CHAIN B"/>
    <property type="match status" value="1"/>
</dbReference>
<name>A0A4U7BS18_9BACT</name>
<evidence type="ECO:0000256" key="2">
    <source>
        <dbReference type="ARBA" id="ARBA00022485"/>
    </source>
</evidence>
<dbReference type="PROSITE" id="PS00198">
    <property type="entry name" value="4FE4S_FER_1"/>
    <property type="match status" value="1"/>
</dbReference>
<reference evidence="9 10" key="1">
    <citation type="submission" date="2018-05" db="EMBL/GenBank/DDBJ databases">
        <title>Novel Campyloabacter and Helicobacter Species and Strains.</title>
        <authorList>
            <person name="Mannion A.J."/>
            <person name="Shen Z."/>
            <person name="Fox J.G."/>
        </authorList>
    </citation>
    <scope>NUCLEOTIDE SEQUENCE [LARGE SCALE GENOMIC DNA]</scope>
    <source>
        <strain evidence="10">MIT17-670</strain>
    </source>
</reference>
<gene>
    <name evidence="9" type="ORF">CQA76_00790</name>
</gene>
<evidence type="ECO:0000256" key="1">
    <source>
        <dbReference type="ARBA" id="ARBA00022448"/>
    </source>
</evidence>
<dbReference type="AlphaFoldDB" id="A0A4U7BS18"/>
<organism evidence="9 10">
    <name type="scientific">Campylobacter aviculae</name>
    <dbReference type="NCBI Taxonomy" id="2510190"/>
    <lineage>
        <taxon>Bacteria</taxon>
        <taxon>Pseudomonadati</taxon>
        <taxon>Campylobacterota</taxon>
        <taxon>Epsilonproteobacteria</taxon>
        <taxon>Campylobacterales</taxon>
        <taxon>Campylobacteraceae</taxon>
        <taxon>Campylobacter</taxon>
    </lineage>
</organism>
<accession>A0A4U7BS18</accession>
<dbReference type="RefSeq" id="WP_137621557.1">
    <property type="nucleotide sequence ID" value="NZ_NXMA01000001.1"/>
</dbReference>
<dbReference type="CDD" id="cd16373">
    <property type="entry name" value="DMSOR_beta_like"/>
    <property type="match status" value="1"/>
</dbReference>
<dbReference type="Pfam" id="PF12838">
    <property type="entry name" value="Fer4_7"/>
    <property type="match status" value="2"/>
</dbReference>
<keyword evidence="3" id="KW-0479">Metal-binding</keyword>
<evidence type="ECO:0000256" key="6">
    <source>
        <dbReference type="ARBA" id="ARBA00023004"/>
    </source>
</evidence>
<evidence type="ECO:0000259" key="8">
    <source>
        <dbReference type="PROSITE" id="PS51379"/>
    </source>
</evidence>